<evidence type="ECO:0000256" key="1">
    <source>
        <dbReference type="SAM" id="MobiDB-lite"/>
    </source>
</evidence>
<feature type="compositionally biased region" description="Polar residues" evidence="1">
    <location>
        <begin position="204"/>
        <end position="218"/>
    </location>
</feature>
<dbReference type="EMBL" id="QDFR01000010">
    <property type="protein sequence ID" value="PVE50687.1"/>
    <property type="molecule type" value="Genomic_DNA"/>
</dbReference>
<sequence length="218" mass="23477">MSDEILYQGPGYTIALSNSAETLVPYAPADRGDGNMNHGWIDLRDHPERVDLVPEAKKSAGLAKLLRVIAAPESRIMSSACECAAFNGSEHPAETSWYVGGFIEIMFKEGDRNATSQNLIDLAGGILSLMGPSSGHHIGYEFIIEPLKAFFGRLDCYGLMLKPIGYGPDEPTAWAAFEDAVIGVADAILASRAPRLDEADSSYDHPQNISQMSQGSNS</sequence>
<comment type="caution">
    <text evidence="2">The sequence shown here is derived from an EMBL/GenBank/DDBJ whole genome shotgun (WGS) entry which is preliminary data.</text>
</comment>
<protein>
    <submittedName>
        <fullName evidence="2">Uncharacterized protein</fullName>
    </submittedName>
</protein>
<feature type="region of interest" description="Disordered" evidence="1">
    <location>
        <begin position="198"/>
        <end position="218"/>
    </location>
</feature>
<gene>
    <name evidence="2" type="ORF">DC430_21155</name>
</gene>
<reference evidence="2 3" key="1">
    <citation type="submission" date="2018-04" db="EMBL/GenBank/DDBJ databases">
        <authorList>
            <person name="Hagen T."/>
        </authorList>
    </citation>
    <scope>NUCLEOTIDE SEQUENCE [LARGE SCALE GENOMIC DNA]</scope>
    <source>
        <strain evidence="2 3">TPD7009</strain>
    </source>
</reference>
<name>A0AA92C024_RHIRH</name>
<evidence type="ECO:0000313" key="3">
    <source>
        <dbReference type="Proteomes" id="UP000244335"/>
    </source>
</evidence>
<accession>A0AA92C024</accession>
<dbReference type="AlphaFoldDB" id="A0AA92C024"/>
<organism evidence="2 3">
    <name type="scientific">Rhizobium rhizogenes</name>
    <name type="common">Agrobacterium rhizogenes</name>
    <dbReference type="NCBI Taxonomy" id="359"/>
    <lineage>
        <taxon>Bacteria</taxon>
        <taxon>Pseudomonadati</taxon>
        <taxon>Pseudomonadota</taxon>
        <taxon>Alphaproteobacteria</taxon>
        <taxon>Hyphomicrobiales</taxon>
        <taxon>Rhizobiaceae</taxon>
        <taxon>Rhizobium/Agrobacterium group</taxon>
        <taxon>Rhizobium</taxon>
    </lineage>
</organism>
<proteinExistence type="predicted"/>
<dbReference type="Proteomes" id="UP000244335">
    <property type="component" value="Unassembled WGS sequence"/>
</dbReference>
<evidence type="ECO:0000313" key="2">
    <source>
        <dbReference type="EMBL" id="PVE50687.1"/>
    </source>
</evidence>
<dbReference type="RefSeq" id="WP_116494603.1">
    <property type="nucleotide sequence ID" value="NZ_QDFR01000010.1"/>
</dbReference>